<evidence type="ECO:0000313" key="8">
    <source>
        <dbReference type="EMBL" id="TVY80749.1"/>
    </source>
</evidence>
<keyword evidence="2" id="KW-0813">Transport</keyword>
<evidence type="ECO:0000256" key="3">
    <source>
        <dbReference type="ARBA" id="ARBA00022692"/>
    </source>
</evidence>
<keyword evidence="3 6" id="KW-0812">Transmembrane</keyword>
<dbReference type="Proteomes" id="UP000469558">
    <property type="component" value="Unassembled WGS sequence"/>
</dbReference>
<feature type="transmembrane region" description="Helical" evidence="6">
    <location>
        <begin position="298"/>
        <end position="318"/>
    </location>
</feature>
<dbReference type="InterPro" id="IPR011701">
    <property type="entry name" value="MFS"/>
</dbReference>
<dbReference type="GO" id="GO:0022857">
    <property type="term" value="F:transmembrane transporter activity"/>
    <property type="evidence" value="ECO:0007669"/>
    <property type="project" value="InterPro"/>
</dbReference>
<comment type="subcellular location">
    <subcellularLocation>
        <location evidence="1">Membrane</location>
        <topology evidence="1">Multi-pass membrane protein</topology>
    </subcellularLocation>
</comment>
<feature type="transmembrane region" description="Helical" evidence="6">
    <location>
        <begin position="429"/>
        <end position="453"/>
    </location>
</feature>
<feature type="transmembrane region" description="Helical" evidence="6">
    <location>
        <begin position="29"/>
        <end position="53"/>
    </location>
</feature>
<dbReference type="PANTHER" id="PTHR23506:SF23">
    <property type="entry name" value="GH10249P"/>
    <property type="match status" value="1"/>
</dbReference>
<proteinExistence type="predicted"/>
<name>A0A8T9C4X8_9HELO</name>
<evidence type="ECO:0000256" key="5">
    <source>
        <dbReference type="ARBA" id="ARBA00023136"/>
    </source>
</evidence>
<dbReference type="Gene3D" id="1.20.1250.20">
    <property type="entry name" value="MFS general substrate transporter like domains"/>
    <property type="match status" value="1"/>
</dbReference>
<dbReference type="Pfam" id="PF07690">
    <property type="entry name" value="MFS_1"/>
    <property type="match status" value="1"/>
</dbReference>
<dbReference type="GO" id="GO:0016020">
    <property type="term" value="C:membrane"/>
    <property type="evidence" value="ECO:0007669"/>
    <property type="project" value="UniProtKB-SubCell"/>
</dbReference>
<feature type="transmembrane region" description="Helical" evidence="6">
    <location>
        <begin position="401"/>
        <end position="423"/>
    </location>
</feature>
<evidence type="ECO:0000256" key="4">
    <source>
        <dbReference type="ARBA" id="ARBA00022989"/>
    </source>
</evidence>
<dbReference type="InterPro" id="IPR050930">
    <property type="entry name" value="MFS_Vesicular_Transporter"/>
</dbReference>
<dbReference type="AlphaFoldDB" id="A0A8T9C4X8"/>
<dbReference type="EMBL" id="QGMK01000619">
    <property type="protein sequence ID" value="TVY80749.1"/>
    <property type="molecule type" value="Genomic_DNA"/>
</dbReference>
<feature type="transmembrane region" description="Helical" evidence="6">
    <location>
        <begin position="149"/>
        <end position="169"/>
    </location>
</feature>
<dbReference type="InterPro" id="IPR036259">
    <property type="entry name" value="MFS_trans_sf"/>
</dbReference>
<feature type="non-terminal residue" evidence="8">
    <location>
        <position position="1"/>
    </location>
</feature>
<dbReference type="CDD" id="cd17325">
    <property type="entry name" value="MFS_MdtG_SLC18_like"/>
    <property type="match status" value="1"/>
</dbReference>
<gene>
    <name evidence="8" type="ORF">LSUE1_G004166</name>
</gene>
<dbReference type="InterPro" id="IPR020846">
    <property type="entry name" value="MFS_dom"/>
</dbReference>
<feature type="domain" description="Major facilitator superfamily (MFS) profile" evidence="7">
    <location>
        <begin position="1"/>
        <end position="457"/>
    </location>
</feature>
<feature type="transmembrane region" description="Helical" evidence="6">
    <location>
        <begin position="91"/>
        <end position="109"/>
    </location>
</feature>
<dbReference type="PANTHER" id="PTHR23506">
    <property type="entry name" value="GH10249P"/>
    <property type="match status" value="1"/>
</dbReference>
<dbReference type="OrthoDB" id="5086884at2759"/>
<accession>A0A8T9C4X8</accession>
<organism evidence="8 9">
    <name type="scientific">Lachnellula suecica</name>
    <dbReference type="NCBI Taxonomy" id="602035"/>
    <lineage>
        <taxon>Eukaryota</taxon>
        <taxon>Fungi</taxon>
        <taxon>Dikarya</taxon>
        <taxon>Ascomycota</taxon>
        <taxon>Pezizomycotina</taxon>
        <taxon>Leotiomycetes</taxon>
        <taxon>Helotiales</taxon>
        <taxon>Lachnaceae</taxon>
        <taxon>Lachnellula</taxon>
    </lineage>
</organism>
<feature type="transmembrane region" description="Helical" evidence="6">
    <location>
        <begin position="65"/>
        <end position="85"/>
    </location>
</feature>
<dbReference type="SUPFAM" id="SSF103473">
    <property type="entry name" value="MFS general substrate transporter"/>
    <property type="match status" value="1"/>
</dbReference>
<dbReference type="PROSITE" id="PS50850">
    <property type="entry name" value="MFS"/>
    <property type="match status" value="1"/>
</dbReference>
<evidence type="ECO:0000259" key="7">
    <source>
        <dbReference type="PROSITE" id="PS50850"/>
    </source>
</evidence>
<evidence type="ECO:0000313" key="9">
    <source>
        <dbReference type="Proteomes" id="UP000469558"/>
    </source>
</evidence>
<evidence type="ECO:0000256" key="2">
    <source>
        <dbReference type="ARBA" id="ARBA00022448"/>
    </source>
</evidence>
<keyword evidence="5 6" id="KW-0472">Membrane</keyword>
<protein>
    <submittedName>
        <fullName evidence="8">Putative MFS-type transporter</fullName>
    </submittedName>
</protein>
<keyword evidence="9" id="KW-1185">Reference proteome</keyword>
<keyword evidence="4 6" id="KW-1133">Transmembrane helix</keyword>
<comment type="caution">
    <text evidence="8">The sequence shown here is derived from an EMBL/GenBank/DDBJ whole genome shotgun (WGS) entry which is preliminary data.</text>
</comment>
<evidence type="ECO:0000256" key="6">
    <source>
        <dbReference type="SAM" id="Phobius"/>
    </source>
</evidence>
<sequence length="457" mass="48624">DAFLYAVIVPILPFSLNERSGVPEEDVQWWTSFIFGTFGFAIVVGSPICGWVIDRTADRSTSYFVGLFVIGAATLLFGFATSAWVLVISRILQGFSAAIVYTVGLALLVDTVGTEKIGQWMGTAMSMSSFGLIISPLFGGIVYHKAGYTAVFLMIMGLIVVDIVMRLFMIEKKHAAKYLASAQTNEVTANIDGATHQHKVRNSSDSSYSTIGIAPSVEIPPTVSQETNENTALLPNNNEPTGQKGTSKLPTMILLLLSPRVSANIYGIFVNVSIGATFDGVLPLFVKNTFQWNSLDAGLIYLCLAIPALAGPLVGKITDHFGPKWIAVSGCALTSIPLFLMRLVEENTTSHKVILGGLLVLTGLTNILIVAPVGSDLSTAVEKMDEDDPGVFGPGGAYGQVFALFNCAMAAATMFGPVVFGAMADGLGWKWMTVGMGIFSISGAIPTVSFGFLSRNI</sequence>
<feature type="transmembrane region" description="Helical" evidence="6">
    <location>
        <begin position="325"/>
        <end position="341"/>
    </location>
</feature>
<feature type="transmembrane region" description="Helical" evidence="6">
    <location>
        <begin position="353"/>
        <end position="374"/>
    </location>
</feature>
<reference evidence="8 9" key="1">
    <citation type="submission" date="2018-05" db="EMBL/GenBank/DDBJ databases">
        <title>Genome sequencing and assembly of the regulated plant pathogen Lachnellula willkommii and related sister species for the development of diagnostic species identification markers.</title>
        <authorList>
            <person name="Giroux E."/>
            <person name="Bilodeau G."/>
        </authorList>
    </citation>
    <scope>NUCLEOTIDE SEQUENCE [LARGE SCALE GENOMIC DNA]</scope>
    <source>
        <strain evidence="8 9">CBS 268.59</strain>
    </source>
</reference>
<feature type="transmembrane region" description="Helical" evidence="6">
    <location>
        <begin position="121"/>
        <end position="143"/>
    </location>
</feature>
<evidence type="ECO:0000256" key="1">
    <source>
        <dbReference type="ARBA" id="ARBA00004141"/>
    </source>
</evidence>